<organism evidence="2 3">
    <name type="scientific">Corallococcus exiguus</name>
    <dbReference type="NCBI Taxonomy" id="83462"/>
    <lineage>
        <taxon>Bacteria</taxon>
        <taxon>Pseudomonadati</taxon>
        <taxon>Myxococcota</taxon>
        <taxon>Myxococcia</taxon>
        <taxon>Myxococcales</taxon>
        <taxon>Cystobacterineae</taxon>
        <taxon>Myxococcaceae</taxon>
        <taxon>Corallococcus</taxon>
    </lineage>
</organism>
<dbReference type="Proteomes" id="UP000537825">
    <property type="component" value="Unassembled WGS sequence"/>
</dbReference>
<protein>
    <submittedName>
        <fullName evidence="2">Uncharacterized protein</fullName>
    </submittedName>
</protein>
<name>A0A7X4YAN1_9BACT</name>
<proteinExistence type="predicted"/>
<accession>A0A7X4YAN1</accession>
<reference evidence="2 3" key="1">
    <citation type="submission" date="2020-01" db="EMBL/GenBank/DDBJ databases">
        <title>The draft genome sequence of Corallococcus exiguus DSM 14696.</title>
        <authorList>
            <person name="Zhang X."/>
            <person name="Zhu H."/>
        </authorList>
    </citation>
    <scope>NUCLEOTIDE SEQUENCE [LARGE SCALE GENOMIC DNA]</scope>
    <source>
        <strain evidence="2 3">DSM 14696</strain>
    </source>
</reference>
<comment type="caution">
    <text evidence="2">The sequence shown here is derived from an EMBL/GenBank/DDBJ whole genome shotgun (WGS) entry which is preliminary data.</text>
</comment>
<sequence length="128" mass="14154">MTATSQEMKVASPPLVLRAAMVVSALVWVYHILILPPFPLVSYLSSLLRGLLHGFSLVVLALGGVSLALHRGPLPRWRWTWVAWLVVAVGWFPLTTLAAILGFGPVFMVLVVVWFPLLVFAERRALAR</sequence>
<keyword evidence="3" id="KW-1185">Reference proteome</keyword>
<evidence type="ECO:0000313" key="2">
    <source>
        <dbReference type="EMBL" id="NBC41931.1"/>
    </source>
</evidence>
<keyword evidence="1" id="KW-1133">Transmembrane helix</keyword>
<keyword evidence="1" id="KW-0472">Membrane</keyword>
<feature type="transmembrane region" description="Helical" evidence="1">
    <location>
        <begin position="15"/>
        <end position="38"/>
    </location>
</feature>
<evidence type="ECO:0000256" key="1">
    <source>
        <dbReference type="SAM" id="Phobius"/>
    </source>
</evidence>
<gene>
    <name evidence="2" type="ORF">GTZ93_19200</name>
</gene>
<dbReference type="EMBL" id="JAAAPK010000004">
    <property type="protein sequence ID" value="NBC41931.1"/>
    <property type="molecule type" value="Genomic_DNA"/>
</dbReference>
<dbReference type="AlphaFoldDB" id="A0A7X4YAN1"/>
<feature type="transmembrane region" description="Helical" evidence="1">
    <location>
        <begin position="50"/>
        <end position="70"/>
    </location>
</feature>
<dbReference type="RefSeq" id="WP_139916280.1">
    <property type="nucleotide sequence ID" value="NZ_CBCSLE010000045.1"/>
</dbReference>
<keyword evidence="1" id="KW-0812">Transmembrane</keyword>
<feature type="transmembrane region" description="Helical" evidence="1">
    <location>
        <begin position="100"/>
        <end position="121"/>
    </location>
</feature>
<feature type="transmembrane region" description="Helical" evidence="1">
    <location>
        <begin position="77"/>
        <end position="94"/>
    </location>
</feature>
<evidence type="ECO:0000313" key="3">
    <source>
        <dbReference type="Proteomes" id="UP000537825"/>
    </source>
</evidence>